<feature type="domain" description="Alanine dehydrogenase/pyridine nucleotide transhydrogenase NAD(H)-binding" evidence="8">
    <location>
        <begin position="142"/>
        <end position="297"/>
    </location>
</feature>
<organism evidence="10 11">
    <name type="scientific">Rhizobium grahamii</name>
    <dbReference type="NCBI Taxonomy" id="1120045"/>
    <lineage>
        <taxon>Bacteria</taxon>
        <taxon>Pseudomonadati</taxon>
        <taxon>Pseudomonadota</taxon>
        <taxon>Alphaproteobacteria</taxon>
        <taxon>Hyphomicrobiales</taxon>
        <taxon>Rhizobiaceae</taxon>
        <taxon>Rhizobium/Agrobacterium group</taxon>
        <taxon>Rhizobium</taxon>
    </lineage>
</organism>
<dbReference type="Gene3D" id="3.40.50.720">
    <property type="entry name" value="NAD(P)-binding Rossmann-like Domain"/>
    <property type="match status" value="2"/>
</dbReference>
<evidence type="ECO:0000256" key="3">
    <source>
        <dbReference type="ARBA" id="ARBA00022741"/>
    </source>
</evidence>
<dbReference type="RefSeq" id="WP_153271217.1">
    <property type="nucleotide sequence ID" value="NZ_CP043498.1"/>
</dbReference>
<dbReference type="AlphaFoldDB" id="A0A5Q0C536"/>
<dbReference type="OrthoDB" id="8359355at2"/>
<dbReference type="GO" id="GO:0006740">
    <property type="term" value="P:NADPH regeneration"/>
    <property type="evidence" value="ECO:0007669"/>
    <property type="project" value="TreeGrafter"/>
</dbReference>
<gene>
    <name evidence="10" type="ORF">FZ934_11870</name>
</gene>
<reference evidence="10 11" key="1">
    <citation type="submission" date="2019-08" db="EMBL/GenBank/DDBJ databases">
        <title>Prosopis cineraria nodule microbiome.</title>
        <authorList>
            <person name="Ali R."/>
            <person name="Chaluvadi S.R."/>
            <person name="Wang X."/>
        </authorList>
    </citation>
    <scope>NUCLEOTIDE SEQUENCE [LARGE SCALE GENOMIC DNA]</scope>
    <source>
        <strain evidence="10 11">BG7</strain>
    </source>
</reference>
<evidence type="ECO:0000313" key="11">
    <source>
        <dbReference type="Proteomes" id="UP000326881"/>
    </source>
</evidence>
<evidence type="ECO:0000313" key="10">
    <source>
        <dbReference type="EMBL" id="QFY61048.1"/>
    </source>
</evidence>
<dbReference type="GO" id="GO:0050661">
    <property type="term" value="F:NADP binding"/>
    <property type="evidence" value="ECO:0007669"/>
    <property type="project" value="TreeGrafter"/>
</dbReference>
<dbReference type="SMART" id="SM01002">
    <property type="entry name" value="AlaDh_PNT_C"/>
    <property type="match status" value="1"/>
</dbReference>
<protein>
    <recommendedName>
        <fullName evidence="2">proton-translocating NAD(P)(+) transhydrogenase</fullName>
        <ecNumber evidence="2">7.1.1.1</ecNumber>
    </recommendedName>
</protein>
<evidence type="ECO:0000256" key="5">
    <source>
        <dbReference type="ARBA" id="ARBA00022967"/>
    </source>
</evidence>
<dbReference type="GO" id="GO:0005886">
    <property type="term" value="C:plasma membrane"/>
    <property type="evidence" value="ECO:0007669"/>
    <property type="project" value="TreeGrafter"/>
</dbReference>
<keyword evidence="3" id="KW-0547">Nucleotide-binding</keyword>
<dbReference type="InterPro" id="IPR007886">
    <property type="entry name" value="AlaDH/PNT_N"/>
</dbReference>
<dbReference type="Pfam" id="PF01262">
    <property type="entry name" value="AlaDh_PNT_C"/>
    <property type="match status" value="1"/>
</dbReference>
<dbReference type="InterPro" id="IPR007698">
    <property type="entry name" value="AlaDH/PNT_NAD(H)-bd"/>
</dbReference>
<accession>A0A5Q0C536</accession>
<evidence type="ECO:0000259" key="8">
    <source>
        <dbReference type="SMART" id="SM01002"/>
    </source>
</evidence>
<dbReference type="Proteomes" id="UP000326881">
    <property type="component" value="Chromosome"/>
</dbReference>
<dbReference type="KEGG" id="rgr:FZ934_11870"/>
<dbReference type="SUPFAM" id="SSF52283">
    <property type="entry name" value="Formate/glycerate dehydrogenase catalytic domain-like"/>
    <property type="match status" value="1"/>
</dbReference>
<feature type="domain" description="Alanine dehydrogenase/pyridine nucleotide transhydrogenase N-terminal" evidence="9">
    <location>
        <begin position="10"/>
        <end position="169"/>
    </location>
</feature>
<keyword evidence="11" id="KW-1185">Reference proteome</keyword>
<proteinExistence type="predicted"/>
<evidence type="ECO:0000256" key="7">
    <source>
        <dbReference type="ARBA" id="ARBA00048202"/>
    </source>
</evidence>
<dbReference type="SMART" id="SM01003">
    <property type="entry name" value="AlaDh_PNT_N"/>
    <property type="match status" value="1"/>
</dbReference>
<evidence type="ECO:0000256" key="2">
    <source>
        <dbReference type="ARBA" id="ARBA00012943"/>
    </source>
</evidence>
<evidence type="ECO:0000259" key="9">
    <source>
        <dbReference type="SMART" id="SM01003"/>
    </source>
</evidence>
<keyword evidence="5" id="KW-1278">Translocase</keyword>
<sequence length="355" mass="37503">MSEPAHVRAGLLREAFPGERRVALTPGDIRRLSSRFGFLFEPGCGELAGHSDDDYARAGARAATPADVVRCDLVVSVRRPDRSIPSSAASLFLGSSVRGANASPDQSLELDLARLEGFADAAAMDAATIQATVLGHAAVLEGVRLMRAGHSMLTLEGSFVRPIRMAAIGVNTASLQAIATARKLGALTHVLGLNESDRAKVERLGAKFSAIDTAILAAGPKREQARRQLARQLASMQMIVTNLHESGSAAPVLIDEEALSSLPAGSVIIDLAAAHGGNCAFTRIDQTVTAHAVSIVGSTLLASNEAAEASRLFSDCVRRLLEHLVQPGEHLRLDREDPLLDHLKGRSDGENPRVS</sequence>
<keyword evidence="6" id="KW-0520">NAD</keyword>
<dbReference type="InterPro" id="IPR036291">
    <property type="entry name" value="NAD(P)-bd_dom_sf"/>
</dbReference>
<dbReference type="GO" id="GO:0008750">
    <property type="term" value="F:proton-translocating NAD(P)+ transhydrogenase activity"/>
    <property type="evidence" value="ECO:0007669"/>
    <property type="project" value="UniProtKB-EC"/>
</dbReference>
<dbReference type="PANTHER" id="PTHR10160">
    <property type="entry name" value="NAD(P) TRANSHYDROGENASE"/>
    <property type="match status" value="1"/>
</dbReference>
<evidence type="ECO:0000256" key="6">
    <source>
        <dbReference type="ARBA" id="ARBA00023027"/>
    </source>
</evidence>
<dbReference type="SUPFAM" id="SSF51735">
    <property type="entry name" value="NAD(P)-binding Rossmann-fold domains"/>
    <property type="match status" value="1"/>
</dbReference>
<comment type="catalytic activity">
    <reaction evidence="7">
        <text>NAD(+) + NADPH + H(+)(in) = NADH + NADP(+) + H(+)(out)</text>
        <dbReference type="Rhea" id="RHEA:47992"/>
        <dbReference type="ChEBI" id="CHEBI:15378"/>
        <dbReference type="ChEBI" id="CHEBI:57540"/>
        <dbReference type="ChEBI" id="CHEBI:57783"/>
        <dbReference type="ChEBI" id="CHEBI:57945"/>
        <dbReference type="ChEBI" id="CHEBI:58349"/>
        <dbReference type="EC" id="7.1.1.1"/>
    </reaction>
</comment>
<dbReference type="PANTHER" id="PTHR10160:SF19">
    <property type="entry name" value="PROTON-TRANSLOCATING NAD(P)(+) TRANSHYDROGENASE"/>
    <property type="match status" value="1"/>
</dbReference>
<comment type="function">
    <text evidence="1">The transhydrogenation between NADH and NADP is coupled to respiration and ATP hydrolysis and functions as a proton pump across the membrane.</text>
</comment>
<dbReference type="EC" id="7.1.1.1" evidence="2"/>
<keyword evidence="4" id="KW-0521">NADP</keyword>
<name>A0A5Q0C536_9HYPH</name>
<evidence type="ECO:0000256" key="4">
    <source>
        <dbReference type="ARBA" id="ARBA00022857"/>
    </source>
</evidence>
<dbReference type="Pfam" id="PF05222">
    <property type="entry name" value="AlaDh_PNT_N"/>
    <property type="match status" value="1"/>
</dbReference>
<evidence type="ECO:0000256" key="1">
    <source>
        <dbReference type="ARBA" id="ARBA00003943"/>
    </source>
</evidence>
<dbReference type="EMBL" id="CP043498">
    <property type="protein sequence ID" value="QFY61048.1"/>
    <property type="molecule type" value="Genomic_DNA"/>
</dbReference>